<feature type="non-terminal residue" evidence="1">
    <location>
        <position position="442"/>
    </location>
</feature>
<sequence>MFNEIGPMFSISGFADLSIEFSLSKIYDDLSTVCYLYPWFRETLTKVNESAGLFSITHALTISNDLCTDQLKHIENYLEFFSVPTMPREKRQGIASLAIATLATGIGAYIAGHSHSTSQSEATLLSNQEHLIQVMHDNEHRISLNANHLETIRRVLNEERLFTLQNVRKTHVFMSILVSTIRAVTHVEQITNCLDHLFMNLRMSPLLLSSTLLGHKLIHLSSQAATKNYSLAAKSVFNAFRCPLSFIVFHNGTVRTFIHIPVFISSPFVLLQHNHAPILLQPPSKTKLATSYLPHNIIAISAPITAMSKCCAPYIWILSLWALCTESFLNFVLLSAGCSCFHSDIWQLGKRDFLVYYPDVASISVSCQNQVVANLIFTVLRLVHIPPHCQCVGQNFLFLPNFVNDPENIIFQPIFSGFNFSLASKFTSLQHKSLDISAYDRP</sequence>
<evidence type="ECO:0000313" key="2">
    <source>
        <dbReference type="Proteomes" id="UP000318571"/>
    </source>
</evidence>
<evidence type="ECO:0000313" key="1">
    <source>
        <dbReference type="EMBL" id="TRY80801.1"/>
    </source>
</evidence>
<name>A0A553PSZ5_TIGCA</name>
<dbReference type="EMBL" id="VCGU01000001">
    <property type="protein sequence ID" value="TRY80801.1"/>
    <property type="molecule type" value="Genomic_DNA"/>
</dbReference>
<reference evidence="1 2" key="1">
    <citation type="journal article" date="2018" name="Nat. Ecol. Evol.">
        <title>Genomic signatures of mitonuclear coevolution across populations of Tigriopus californicus.</title>
        <authorList>
            <person name="Barreto F.S."/>
            <person name="Watson E.T."/>
            <person name="Lima T.G."/>
            <person name="Willett C.S."/>
            <person name="Edmands S."/>
            <person name="Li W."/>
            <person name="Burton R.S."/>
        </authorList>
    </citation>
    <scope>NUCLEOTIDE SEQUENCE [LARGE SCALE GENOMIC DNA]</scope>
    <source>
        <strain evidence="1 2">San Diego</strain>
    </source>
</reference>
<keyword evidence="2" id="KW-1185">Reference proteome</keyword>
<dbReference type="AlphaFoldDB" id="A0A553PSZ5"/>
<gene>
    <name evidence="1" type="ORF">TCAL_15449</name>
</gene>
<organism evidence="1 2">
    <name type="scientific">Tigriopus californicus</name>
    <name type="common">Marine copepod</name>
    <dbReference type="NCBI Taxonomy" id="6832"/>
    <lineage>
        <taxon>Eukaryota</taxon>
        <taxon>Metazoa</taxon>
        <taxon>Ecdysozoa</taxon>
        <taxon>Arthropoda</taxon>
        <taxon>Crustacea</taxon>
        <taxon>Multicrustacea</taxon>
        <taxon>Hexanauplia</taxon>
        <taxon>Copepoda</taxon>
        <taxon>Harpacticoida</taxon>
        <taxon>Harpacticidae</taxon>
        <taxon>Tigriopus</taxon>
    </lineage>
</organism>
<comment type="caution">
    <text evidence="1">The sequence shown here is derived from an EMBL/GenBank/DDBJ whole genome shotgun (WGS) entry which is preliminary data.</text>
</comment>
<protein>
    <submittedName>
        <fullName evidence="1">Uncharacterized protein</fullName>
    </submittedName>
</protein>
<accession>A0A553PSZ5</accession>
<dbReference type="Proteomes" id="UP000318571">
    <property type="component" value="Chromosome 12"/>
</dbReference>
<proteinExistence type="predicted"/>